<proteinExistence type="inferred from homology"/>
<reference evidence="4 5" key="1">
    <citation type="submission" date="2017-10" db="EMBL/GenBank/DDBJ databases">
        <title>Sphingobium yanoikuyae S72.</title>
        <authorList>
            <person name="Sanchez E."/>
            <person name="Bustos P."/>
            <person name="Mendoza P."/>
            <person name="Guo X."/>
            <person name="Mendoza A."/>
        </authorList>
    </citation>
    <scope>NUCLEOTIDE SEQUENCE [LARGE SCALE GENOMIC DNA]</scope>
    <source>
        <strain evidence="4 5">S72</strain>
    </source>
</reference>
<dbReference type="PRINTS" id="PR00081">
    <property type="entry name" value="GDHRDH"/>
</dbReference>
<sequence>MAIENKVIAITGASSGIGEGTARLLAARGAKLMLGARRTDRLAALADELNAVGGTVAFRALDVTDRADVEAFIAATEAEFGRIDVLVSNAGLMPLSRFDSLKVEEWDRMIDVNIRGVLHGIAATLPRFKAQGSGHFVNISSIGGYRVWPTCGVYSATKYAVRAISDGLRMEHDDIRVTIVSPGVVESELAHTITEAGAAAAMEDFRAIALTPDAIARAIAYAVEQPDDVDVNEMIVRPVRTMD</sequence>
<dbReference type="Pfam" id="PF00106">
    <property type="entry name" value="adh_short"/>
    <property type="match status" value="1"/>
</dbReference>
<evidence type="ECO:0000256" key="3">
    <source>
        <dbReference type="RuleBase" id="RU000363"/>
    </source>
</evidence>
<dbReference type="KEGG" id="sya:A6768_00580"/>
<dbReference type="FunFam" id="3.40.50.720:FF:000047">
    <property type="entry name" value="NADP-dependent L-serine/L-allo-threonine dehydrogenase"/>
    <property type="match status" value="1"/>
</dbReference>
<protein>
    <submittedName>
        <fullName evidence="4">Oxidoreductase</fullName>
    </submittedName>
</protein>
<dbReference type="PROSITE" id="PS00061">
    <property type="entry name" value="ADH_SHORT"/>
    <property type="match status" value="1"/>
</dbReference>
<comment type="similarity">
    <text evidence="1 3">Belongs to the short-chain dehydrogenases/reductases (SDR) family.</text>
</comment>
<dbReference type="RefSeq" id="WP_097385481.1">
    <property type="nucleotide sequence ID" value="NZ_CP023741.1"/>
</dbReference>
<dbReference type="PRINTS" id="PR00080">
    <property type="entry name" value="SDRFAMILY"/>
</dbReference>
<dbReference type="PANTHER" id="PTHR43115:SF4">
    <property type="entry name" value="DEHYDROGENASE_REDUCTASE SDR FAMILY MEMBER 11"/>
    <property type="match status" value="1"/>
</dbReference>
<dbReference type="PANTHER" id="PTHR43115">
    <property type="entry name" value="DEHYDROGENASE/REDUCTASE SDR FAMILY MEMBER 11"/>
    <property type="match status" value="1"/>
</dbReference>
<dbReference type="AlphaFoldDB" id="A0A291N6W0"/>
<dbReference type="GeneID" id="57775325"/>
<evidence type="ECO:0000313" key="5">
    <source>
        <dbReference type="Proteomes" id="UP000219422"/>
    </source>
</evidence>
<dbReference type="GO" id="GO:0016616">
    <property type="term" value="F:oxidoreductase activity, acting on the CH-OH group of donors, NAD or NADP as acceptor"/>
    <property type="evidence" value="ECO:0007669"/>
    <property type="project" value="UniProtKB-ARBA"/>
</dbReference>
<gene>
    <name evidence="4" type="ORF">A6768_00580</name>
</gene>
<dbReference type="Proteomes" id="UP000219422">
    <property type="component" value="Chromosome"/>
</dbReference>
<dbReference type="Gene3D" id="3.40.50.720">
    <property type="entry name" value="NAD(P)-binding Rossmann-like Domain"/>
    <property type="match status" value="1"/>
</dbReference>
<evidence type="ECO:0000256" key="2">
    <source>
        <dbReference type="ARBA" id="ARBA00023002"/>
    </source>
</evidence>
<evidence type="ECO:0000256" key="1">
    <source>
        <dbReference type="ARBA" id="ARBA00006484"/>
    </source>
</evidence>
<dbReference type="EMBL" id="CP023741">
    <property type="protein sequence ID" value="ATI83083.1"/>
    <property type="molecule type" value="Genomic_DNA"/>
</dbReference>
<organism evidence="4 5">
    <name type="scientific">Sphingobium yanoikuyae</name>
    <name type="common">Sphingomonas yanoikuyae</name>
    <dbReference type="NCBI Taxonomy" id="13690"/>
    <lineage>
        <taxon>Bacteria</taxon>
        <taxon>Pseudomonadati</taxon>
        <taxon>Pseudomonadota</taxon>
        <taxon>Alphaproteobacteria</taxon>
        <taxon>Sphingomonadales</taxon>
        <taxon>Sphingomonadaceae</taxon>
        <taxon>Sphingobium</taxon>
    </lineage>
</organism>
<dbReference type="InterPro" id="IPR002347">
    <property type="entry name" value="SDR_fam"/>
</dbReference>
<dbReference type="SUPFAM" id="SSF51735">
    <property type="entry name" value="NAD(P)-binding Rossmann-fold domains"/>
    <property type="match status" value="1"/>
</dbReference>
<evidence type="ECO:0000313" key="4">
    <source>
        <dbReference type="EMBL" id="ATI83083.1"/>
    </source>
</evidence>
<dbReference type="InterPro" id="IPR036291">
    <property type="entry name" value="NAD(P)-bd_dom_sf"/>
</dbReference>
<accession>A0A291N6W0</accession>
<dbReference type="InterPro" id="IPR020904">
    <property type="entry name" value="Sc_DH/Rdtase_CS"/>
</dbReference>
<keyword evidence="2" id="KW-0560">Oxidoreductase</keyword>
<name>A0A291N6W0_SPHYA</name>